<dbReference type="SMART" id="SM00046">
    <property type="entry name" value="DAGKc"/>
    <property type="match status" value="1"/>
</dbReference>
<reference evidence="4 5" key="1">
    <citation type="submission" date="2021-02" db="EMBL/GenBank/DDBJ databases">
        <title>Complete Genome Sequence of Arcanobacterium phocisimile strain DSM 26142T from a harbour seal.</title>
        <authorList>
            <person name="Borowiak M."/>
            <person name="Alssahen M."/>
            <person name="Malorny B."/>
            <person name="Laemmler C."/>
            <person name="Siebert U."/>
            <person name="Ploetz M."/>
            <person name="Abdulmawjood A."/>
        </authorList>
    </citation>
    <scope>NUCLEOTIDE SEQUENCE [LARGE SCALE GENOMIC DNA]</scope>
    <source>
        <strain evidence="4 5">DSM 26142</strain>
    </source>
</reference>
<dbReference type="Gene3D" id="2.60.200.40">
    <property type="match status" value="1"/>
</dbReference>
<dbReference type="RefSeq" id="WP_204424395.1">
    <property type="nucleotide sequence ID" value="NZ_CP070228.1"/>
</dbReference>
<proteinExistence type="inferred from homology"/>
<protein>
    <submittedName>
        <fullName evidence="4">NAD(+)/NADH kinase</fullName>
    </submittedName>
</protein>
<dbReference type="InterPro" id="IPR050187">
    <property type="entry name" value="Lipid_Phosphate_FormReg"/>
</dbReference>
<keyword evidence="4" id="KW-0808">Transferase</keyword>
<dbReference type="Gene3D" id="3.40.50.10330">
    <property type="entry name" value="Probable inorganic polyphosphate/atp-NAD kinase, domain 1"/>
    <property type="match status" value="1"/>
</dbReference>
<keyword evidence="4" id="KW-0418">Kinase</keyword>
<dbReference type="PROSITE" id="PS50146">
    <property type="entry name" value="DAGK"/>
    <property type="match status" value="1"/>
</dbReference>
<feature type="domain" description="DAGKc" evidence="3">
    <location>
        <begin position="56"/>
        <end position="187"/>
    </location>
</feature>
<evidence type="ECO:0000256" key="2">
    <source>
        <dbReference type="ARBA" id="ARBA00005983"/>
    </source>
</evidence>
<accession>A0ABX7IH13</accession>
<name>A0ABX7IH13_9ACTO</name>
<dbReference type="SUPFAM" id="SSF111331">
    <property type="entry name" value="NAD kinase/diacylglycerol kinase-like"/>
    <property type="match status" value="1"/>
</dbReference>
<dbReference type="GO" id="GO:0016301">
    <property type="term" value="F:kinase activity"/>
    <property type="evidence" value="ECO:0007669"/>
    <property type="project" value="UniProtKB-KW"/>
</dbReference>
<dbReference type="PANTHER" id="PTHR12358:SF54">
    <property type="entry name" value="SPHINGOSINE KINASE RELATED PROTEIN"/>
    <property type="match status" value="1"/>
</dbReference>
<comment type="cofactor">
    <cofactor evidence="1">
        <name>Mg(2+)</name>
        <dbReference type="ChEBI" id="CHEBI:18420"/>
    </cofactor>
</comment>
<dbReference type="Proteomes" id="UP000602653">
    <property type="component" value="Chromosome"/>
</dbReference>
<dbReference type="InterPro" id="IPR017438">
    <property type="entry name" value="ATP-NAD_kinase_N"/>
</dbReference>
<dbReference type="PANTHER" id="PTHR12358">
    <property type="entry name" value="SPHINGOSINE KINASE"/>
    <property type="match status" value="1"/>
</dbReference>
<gene>
    <name evidence="4" type="ORF">JTE88_08655</name>
</gene>
<comment type="similarity">
    <text evidence="2">Belongs to the diacylglycerol/lipid kinase family.</text>
</comment>
<dbReference type="InterPro" id="IPR016064">
    <property type="entry name" value="NAD/diacylglycerol_kinase_sf"/>
</dbReference>
<keyword evidence="5" id="KW-1185">Reference proteome</keyword>
<sequence length="388" mass="41768">MKWDLVLLITTFVLALVALIGALQNRRAIRLLVAERRRTSTLLINEDELSAPVPPPNQGPAHVIYNPTKKANWDQIRQQLARVARDASMPEPIWLETTAKDPGVSQTQAAIDAGASVVIAAGGDGTVRVVAEGLVDTGIPIGLLPLGTGNLLARNLNLPLDDTQQLARIALTGVNRKIDVGVLTVREPSVPIVSKRHREPSHVAQPGRYVFVVNAGMGLDAEIMAEAEANQTLKEHIGWVAYFKAALPHILAPKMKAKITAGRDGKPVKTEARTVMFLNCGELVGGIILDTTAKADDGWIELAVIDTKLGLIGWVDLLRRAGNQSRGQTSSEIPGVPAQAALDIHRITQASLETEDAHPVQVDGDVLGYTNRVHSQILPQALNVRVPR</sequence>
<dbReference type="InterPro" id="IPR001206">
    <property type="entry name" value="Diacylglycerol_kinase_cat_dom"/>
</dbReference>
<evidence type="ECO:0000256" key="1">
    <source>
        <dbReference type="ARBA" id="ARBA00001946"/>
    </source>
</evidence>
<evidence type="ECO:0000313" key="5">
    <source>
        <dbReference type="Proteomes" id="UP000602653"/>
    </source>
</evidence>
<organism evidence="4 5">
    <name type="scientific">Arcanobacterium phocisimile</name>
    <dbReference type="NCBI Taxonomy" id="1302235"/>
    <lineage>
        <taxon>Bacteria</taxon>
        <taxon>Bacillati</taxon>
        <taxon>Actinomycetota</taxon>
        <taxon>Actinomycetes</taxon>
        <taxon>Actinomycetales</taxon>
        <taxon>Actinomycetaceae</taxon>
        <taxon>Arcanobacterium</taxon>
    </lineage>
</organism>
<dbReference type="Pfam" id="PF00781">
    <property type="entry name" value="DAGK_cat"/>
    <property type="match status" value="1"/>
</dbReference>
<dbReference type="EMBL" id="CP070228">
    <property type="protein sequence ID" value="QRV02125.1"/>
    <property type="molecule type" value="Genomic_DNA"/>
</dbReference>
<evidence type="ECO:0000259" key="3">
    <source>
        <dbReference type="PROSITE" id="PS50146"/>
    </source>
</evidence>
<evidence type="ECO:0000313" key="4">
    <source>
        <dbReference type="EMBL" id="QRV02125.1"/>
    </source>
</evidence>